<evidence type="ECO:0000313" key="12">
    <source>
        <dbReference type="EMBL" id="EFI98918.1"/>
    </source>
</evidence>
<feature type="region of interest" description="Disordered" evidence="8">
    <location>
        <begin position="2848"/>
        <end position="2874"/>
    </location>
</feature>
<feature type="domain" description="DUF3638" evidence="9">
    <location>
        <begin position="2054"/>
        <end position="2271"/>
    </location>
</feature>
<keyword evidence="7" id="KW-0175">Coiled coil</keyword>
<dbReference type="PANTHER" id="PTHR13367:SF33">
    <property type="entry name" value="P-LOOP CONTAINING NUCLEOSIDE TRIPHOSPHATE HYDROLASE PROTEIN"/>
    <property type="match status" value="1"/>
</dbReference>
<evidence type="ECO:0000256" key="8">
    <source>
        <dbReference type="SAM" id="MobiDB-lite"/>
    </source>
</evidence>
<dbReference type="Pfam" id="PF20255">
    <property type="entry name" value="DUF6606"/>
    <property type="match status" value="1"/>
</dbReference>
<feature type="domain" description="DUF3645" evidence="10">
    <location>
        <begin position="2392"/>
        <end position="2424"/>
    </location>
</feature>
<dbReference type="GO" id="GO:0004843">
    <property type="term" value="F:cysteine-type deubiquitinase activity"/>
    <property type="evidence" value="ECO:0007669"/>
    <property type="project" value="UniProtKB-EC"/>
</dbReference>
<evidence type="ECO:0000256" key="3">
    <source>
        <dbReference type="ARBA" id="ARBA00022670"/>
    </source>
</evidence>
<dbReference type="HOGENOM" id="CLU_000211_1_0_1"/>
<dbReference type="Pfam" id="PF12359">
    <property type="entry name" value="DUF3645"/>
    <property type="match status" value="1"/>
</dbReference>
<organism evidence="13">
    <name type="scientific">Schizophyllum commune (strain H4-8 / FGSC 9210)</name>
    <name type="common">Split gill fungus</name>
    <dbReference type="NCBI Taxonomy" id="578458"/>
    <lineage>
        <taxon>Eukaryota</taxon>
        <taxon>Fungi</taxon>
        <taxon>Dikarya</taxon>
        <taxon>Basidiomycota</taxon>
        <taxon>Agaricomycotina</taxon>
        <taxon>Agaricomycetes</taxon>
        <taxon>Agaricomycetidae</taxon>
        <taxon>Agaricales</taxon>
        <taxon>Schizophyllaceae</taxon>
        <taxon>Schizophyllum</taxon>
    </lineage>
</organism>
<feature type="coiled-coil region" evidence="7">
    <location>
        <begin position="603"/>
        <end position="637"/>
    </location>
</feature>
<evidence type="ECO:0000313" key="13">
    <source>
        <dbReference type="Proteomes" id="UP000007431"/>
    </source>
</evidence>
<evidence type="ECO:0000259" key="10">
    <source>
        <dbReference type="Pfam" id="PF12359"/>
    </source>
</evidence>
<protein>
    <recommendedName>
        <fullName evidence="2">ubiquitinyl hydrolase 1</fullName>
        <ecNumber evidence="2">3.4.19.12</ecNumber>
    </recommendedName>
</protein>
<dbReference type="InterPro" id="IPR022099">
    <property type="entry name" value="DUF3638"/>
</dbReference>
<keyword evidence="4" id="KW-0833">Ubl conjugation pathway</keyword>
<dbReference type="STRING" id="578458.D8PZT9"/>
<dbReference type="InterPro" id="IPR046541">
    <property type="entry name" value="DUF6606"/>
</dbReference>
<comment type="catalytic activity">
    <reaction evidence="1">
        <text>Thiol-dependent hydrolysis of ester, thioester, amide, peptide and isopeptide bonds formed by the C-terminal Gly of ubiquitin (a 76-residue protein attached to proteins as an intracellular targeting signal).</text>
        <dbReference type="EC" id="3.4.19.12"/>
    </reaction>
</comment>
<dbReference type="InterPro" id="IPR051346">
    <property type="entry name" value="OTU_Deubiquitinase"/>
</dbReference>
<evidence type="ECO:0000256" key="2">
    <source>
        <dbReference type="ARBA" id="ARBA00012759"/>
    </source>
</evidence>
<evidence type="ECO:0000256" key="1">
    <source>
        <dbReference type="ARBA" id="ARBA00000707"/>
    </source>
</evidence>
<evidence type="ECO:0000256" key="7">
    <source>
        <dbReference type="SAM" id="Coils"/>
    </source>
</evidence>
<dbReference type="InParanoid" id="D8PZT9"/>
<evidence type="ECO:0000256" key="6">
    <source>
        <dbReference type="ARBA" id="ARBA00022807"/>
    </source>
</evidence>
<sequence length="3126" mass="350188">MNQRINIVAATTMDAPDPEELLRYKIDHFFTPPKLPQHYDGSHYKDRDLIAHVACSGREFRRQLAALGNVEPSILQYWDCVVRLLNNFSRVCLGEGAPMDPKLLAKTVNEMAAGDVLTLHIGAQNAGVILRKVNGQELTLETFFASLPATTVTGTKGKVVAQFPSSPRLPFPADPELIAVLCGYLAEMHTLEFPDALPKTEKAGNTQAEYRDSTNPWYITDFVTSVIRSFSADKPCDTLPHTDYIVKRLGDHVLWKNAELPWRRSPILLVLKVALQSTLAGIPAQYGYKAFMVFMLSRLTSEAAAGGSIADDVLHVMASKIAQRIYKLRAAVSADRFPIDVVLRENEATARLLQAHWKEVQEEEAQPIDLSPPTPEEIAEAKILSVEHSRAYLDEVIARDERLRQTVTTFDAAHFEAGLKKSSRRNGCSPPRVFSPGDDLCDVLEAPHDVSEWLESDRPLAWMDATNHEARLPVIRDLMQCGLDVLGRFMKSGDASDPELFSLALLNVLDLWVLMDKTAVDEIPLLAQYEPELTVEPLAALLLRRKRSMERLTAIEQYIRGRSDNASSGSVYTLDPNASCGSAFGARYTAADPELCRLRRRLEEAGERAKQAKRSEHEELERRCSDLKSQARLLSHAYYEETNRWGGSWEVHAGWCTKCSLEEQADNLKITVFEEPLPRDPHLANAFVFEMSVPPWFALWRSMTLRLIKETAGDLDAPGRAANHTLAGYTGLQSSIFGVDVVKCDPQVTLASDNKSFLKAHYSTRPIPCTESDILKNHGPRWYLYDQSSQEYLPPVLPPMDLRDHCTLPFSPGPYTSLRWTLSSTTHTPNQVIATQSKCLPSLSLHEWEAFGNLRSGERLQWHNLALQLEVATLKLGEHAVHILMRQAALQVESASSDRSLARKTHATLTDDSFALQLLNILRCRLAVVQDNWEEGWAASTLSLVAHRLCELMSPSGSAVRSQVLTFLRDDLRPVCMRWMREIMAVIRSTPPDSDIETLDDLRHRLIQAGLAARDTYRALDDPFHTARALSDYLECCLVLHQNLPLQLSKLPISLRILAQQDVDLSVCFSSPLLDAITSGNDGIDDAIRHTWPAFARDAGAAWTRIPESHWVTCRTSASQPRTVHFDVLGGAIFVDGASFQALPSDILGHPLYQEVFPSQYQMPILPSSMAGMTYQCQYQIDGHQVHFCTIGPDLIIRAQDQDGRVVEFVPRSKLKGDIPNQVLFSSIALYRTDKVSLDFVPVDKRLGWKPLAQPTWTLHRVATSPELLLCAQQRQILCPRSKVALRLSHAFLALEKTSVNVVVEASTSATARFSSVTAHLPRYRLMFSFDDCGDLASKEFPNYVVSTSQAIGTLYGVEKLVLKPRDPRLEKRILIPSGKILVHAESRHPHISTSPPTDPVKHIDLHVLDVDTIVGQVKTDGNLDSSLILAYMHALSSSHLPDPLTGERGTDRALRMLETASSYAFTDLSTADVLALSQILSLTPVRRYYPEHLQAMETICWGFDISPLSQSELFAPLVASIVAFAARKSVFDKQSTDGTHSLVKFDGEDSLRIRAFHRTARLSPYTEDSWKMRAFGSLCRDLHAFSWPSRASESESHLPAVQDVSSRMRTWESSIAAIPQLWSHFEKWSEFTSVAEPLSLSRPCLLSDYSQPALWFSLYRHCLSMSAQTTQYSLMFIFALVTYESALDDALIASLMCTAVHAARNWNAFTAADADLPRNAFTLKDGWELGQAEMQTLLDTVRQSLVPFDQSSEYHSSRLAGEVAWAYEGRCWRAYQDHSDRQLQGMVEHLRGQWPCAEPHWPYNATSEYPLLNISQLQKAIDTLFRSMHQNLQLHKHALGLQHIFDAIPIQQTLGVQPLPSPQSYETPQPQHDIPDLWTVMSTRTVPPKGMMPIRVGRWVATSQHDKLARSPVHELVDRLPAESGFAAQYKQDLRDCTHAMDGETPSDSKPRIVVQESTAPALFPESIGDALGPRSSFEQALFSCGVWPNACVRNCLSNLSLPRRGKMLNSPWMRGLTLLALSLVRLQREQRLDTQDGANFDKELSTNVGDGFDAFAHPDWLLIQLDSNMTIRAVQAEIAQRMMSPHNRVMQLNMGEGKSSVIIPITSTVCADGNNLACVIVLKSLCSQMFQILSQRISGLANRRLYYLPFSRDTEIDGATIQAIGGLFKECASNGGILLCQPEHLLSFQLMGSSMLCSDGMSADTRSLLELQDWVSEHSRYLLDESDEILSHRYQLIYTVGNPGPLEGHPERWLVLQKVLSLVNSNVTAVMLAHPDGVEIEPGCSAIQQFGRVRILTDAACDHLFELCCADIVHRNAIPLLPFRSYPISKVDAVLQFISAMDASSEVAKDLEAYSGESYRHLLLLRGLFAHGILKLAFKEKRWRVDYGLDLKRSRLAVPYRAKDSPALRAEFGHPDVILVLTSLSYYYGGLSDSELDIAFDHLLRTDNPALRYDDWTRGLDLPPNLQTLRGINLKDANQRINVVYPALRRVKSVVDFYLAECVFPKEARQFDHKLTTNPWDIARKKGQPTTGFSGTNDNKYLLPTSIVQEDMQSQLHTNALVLDYVLRPENRTVICKDCDAIGIIEEVVRCEPYVSVILDVGAQVLEFNNEEMARRWLERNTREGVEAVVYFGPNDELCVLTRDGRVEQLKRSFYRDQLGKTLVYLDEAHTRGTDLKLPDRTRALVTLGPKQPKDKLMQGCMRMRKLGCAGGHSVLFLASSEIASRIRDCIKDSSKELDSSDVLEWTMHETIRQTTENGALWVNQGLNFDVRQTAWEAFNDGRLNEDELISVLLEREAHPLKDLYGPRDTTEESDDAGRSERQREIFQRCERFGFAVSRSSRLLEEQERELAHEKESEREVEGAPPAKAKPHAVSSALKTLVQTGSTSLASFYTLYDCLDFTSVQSEVGAASTAFFRGRNILATVDFKETIEIAPRAQHEKDGFIRPVQWIVTTNAFPDVLLLISPFEADKIITGIRRSPTVRLHVYSPRVSRNMRAFDDLKFLITPSAAAASFLPPASITIHELNLFAGNLFLRDKDAFQQVCQLLGLHLGEIPDALKGKVGVDGFVSQQDDRDALGIVACLFEKSPSAVLRALLDLRRKGQGFLLTHIGQMLYGNEIGSDEF</sequence>
<keyword evidence="6" id="KW-0788">Thiol protease</keyword>
<reference evidence="12 13" key="1">
    <citation type="journal article" date="2010" name="Nat. Biotechnol.">
        <title>Genome sequence of the model mushroom Schizophyllum commune.</title>
        <authorList>
            <person name="Ohm R.A."/>
            <person name="de Jong J.F."/>
            <person name="Lugones L.G."/>
            <person name="Aerts A."/>
            <person name="Kothe E."/>
            <person name="Stajich J.E."/>
            <person name="de Vries R.P."/>
            <person name="Record E."/>
            <person name="Levasseur A."/>
            <person name="Baker S.E."/>
            <person name="Bartholomew K.A."/>
            <person name="Coutinho P.M."/>
            <person name="Erdmann S."/>
            <person name="Fowler T.J."/>
            <person name="Gathman A.C."/>
            <person name="Lombard V."/>
            <person name="Henrissat B."/>
            <person name="Knabe N."/>
            <person name="Kuees U."/>
            <person name="Lilly W.W."/>
            <person name="Lindquist E."/>
            <person name="Lucas S."/>
            <person name="Magnuson J.K."/>
            <person name="Piumi F."/>
            <person name="Raudaskoski M."/>
            <person name="Salamov A."/>
            <person name="Schmutz J."/>
            <person name="Schwarze F.W.M.R."/>
            <person name="vanKuyk P.A."/>
            <person name="Horton J.S."/>
            <person name="Grigoriev I.V."/>
            <person name="Woesten H.A.B."/>
        </authorList>
    </citation>
    <scope>NUCLEOTIDE SEQUENCE [LARGE SCALE GENOMIC DNA]</scope>
    <source>
        <strain evidence="13">H4-8 / FGSC 9210</strain>
    </source>
</reference>
<dbReference type="KEGG" id="scm:SCHCO_02615073"/>
<proteinExistence type="predicted"/>
<dbReference type="PANTHER" id="PTHR13367">
    <property type="entry name" value="UBIQUITIN THIOESTERASE"/>
    <property type="match status" value="1"/>
</dbReference>
<dbReference type="Pfam" id="PF12340">
    <property type="entry name" value="DUF3638"/>
    <property type="match status" value="1"/>
</dbReference>
<dbReference type="OMA" id="GAVACHI"/>
<feature type="domain" description="DUF6606" evidence="11">
    <location>
        <begin position="26"/>
        <end position="300"/>
    </location>
</feature>
<dbReference type="Proteomes" id="UP000007431">
    <property type="component" value="Unassembled WGS sequence"/>
</dbReference>
<dbReference type="GeneID" id="9586383"/>
<evidence type="ECO:0000256" key="5">
    <source>
        <dbReference type="ARBA" id="ARBA00022801"/>
    </source>
</evidence>
<keyword evidence="3" id="KW-0645">Protease</keyword>
<name>D8PZT9_SCHCM</name>
<evidence type="ECO:0000259" key="9">
    <source>
        <dbReference type="Pfam" id="PF12340"/>
    </source>
</evidence>
<dbReference type="OrthoDB" id="3182339at2759"/>
<feature type="compositionally biased region" description="Basic and acidic residues" evidence="8">
    <location>
        <begin position="2848"/>
        <end position="2864"/>
    </location>
</feature>
<dbReference type="GO" id="GO:0006508">
    <property type="term" value="P:proteolysis"/>
    <property type="evidence" value="ECO:0007669"/>
    <property type="project" value="UniProtKB-KW"/>
</dbReference>
<gene>
    <name evidence="12" type="ORF">SCHCODRAFT_106847</name>
</gene>
<dbReference type="VEuPathDB" id="FungiDB:SCHCODRAFT_02615073"/>
<keyword evidence="5" id="KW-0378">Hydrolase</keyword>
<dbReference type="InterPro" id="IPR022105">
    <property type="entry name" value="DUF3645"/>
</dbReference>
<evidence type="ECO:0000256" key="4">
    <source>
        <dbReference type="ARBA" id="ARBA00022786"/>
    </source>
</evidence>
<dbReference type="eggNOG" id="ENOG502QUFK">
    <property type="taxonomic scope" value="Eukaryota"/>
</dbReference>
<keyword evidence="13" id="KW-1185">Reference proteome</keyword>
<dbReference type="EMBL" id="GL377304">
    <property type="protein sequence ID" value="EFI98918.1"/>
    <property type="molecule type" value="Genomic_DNA"/>
</dbReference>
<evidence type="ECO:0000259" key="11">
    <source>
        <dbReference type="Pfam" id="PF20255"/>
    </source>
</evidence>
<accession>D8PZT9</accession>
<dbReference type="InterPro" id="IPR027417">
    <property type="entry name" value="P-loop_NTPase"/>
</dbReference>
<feature type="non-terminal residue" evidence="12">
    <location>
        <position position="3126"/>
    </location>
</feature>
<dbReference type="EC" id="3.4.19.12" evidence="2"/>
<dbReference type="SUPFAM" id="SSF52540">
    <property type="entry name" value="P-loop containing nucleoside triphosphate hydrolases"/>
    <property type="match status" value="1"/>
</dbReference>